<dbReference type="InterPro" id="IPR023696">
    <property type="entry name" value="Ureohydrolase_dom_sf"/>
</dbReference>
<reference evidence="9 10" key="1">
    <citation type="journal article" date="2013" name="PLoS Genet.">
        <title>Distinctive expansion of potential virulence genes in the genome of the oomycete fish pathogen Saprolegnia parasitica.</title>
        <authorList>
            <person name="Jiang R.H."/>
            <person name="de Bruijn I."/>
            <person name="Haas B.J."/>
            <person name="Belmonte R."/>
            <person name="Lobach L."/>
            <person name="Christie J."/>
            <person name="van den Ackerveken G."/>
            <person name="Bottin A."/>
            <person name="Bulone V."/>
            <person name="Diaz-Moreno S.M."/>
            <person name="Dumas B."/>
            <person name="Fan L."/>
            <person name="Gaulin E."/>
            <person name="Govers F."/>
            <person name="Grenville-Briggs L.J."/>
            <person name="Horner N.R."/>
            <person name="Levin J.Z."/>
            <person name="Mammella M."/>
            <person name="Meijer H.J."/>
            <person name="Morris P."/>
            <person name="Nusbaum C."/>
            <person name="Oome S."/>
            <person name="Phillips A.J."/>
            <person name="van Rooyen D."/>
            <person name="Rzeszutek E."/>
            <person name="Saraiva M."/>
            <person name="Secombes C.J."/>
            <person name="Seidl M.F."/>
            <person name="Snel B."/>
            <person name="Stassen J.H."/>
            <person name="Sykes S."/>
            <person name="Tripathy S."/>
            <person name="van den Berg H."/>
            <person name="Vega-Arreguin J.C."/>
            <person name="Wawra S."/>
            <person name="Young S.K."/>
            <person name="Zeng Q."/>
            <person name="Dieguez-Uribeondo J."/>
            <person name="Russ C."/>
            <person name="Tyler B.M."/>
            <person name="van West P."/>
        </authorList>
    </citation>
    <scope>NUCLEOTIDE SEQUENCE [LARGE SCALE GENOMIC DNA]</scope>
    <source>
        <strain evidence="9 10">CBS 223.65</strain>
    </source>
</reference>
<dbReference type="EMBL" id="KK583286">
    <property type="protein sequence ID" value="KDO21520.1"/>
    <property type="molecule type" value="Genomic_DNA"/>
</dbReference>
<comment type="catalytic activity">
    <reaction evidence="4">
        <text>N(6)-acetyl-L-lysyl-[histone] + H2O = L-lysyl-[histone] + acetate</text>
        <dbReference type="Rhea" id="RHEA:58196"/>
        <dbReference type="Rhea" id="RHEA-COMP:9845"/>
        <dbReference type="Rhea" id="RHEA-COMP:11338"/>
        <dbReference type="ChEBI" id="CHEBI:15377"/>
        <dbReference type="ChEBI" id="CHEBI:29969"/>
        <dbReference type="ChEBI" id="CHEBI:30089"/>
        <dbReference type="ChEBI" id="CHEBI:61930"/>
        <dbReference type="EC" id="3.5.1.98"/>
    </reaction>
</comment>
<keyword evidence="7" id="KW-0479">Metal-binding</keyword>
<dbReference type="OMA" id="DVPAGNM"/>
<keyword evidence="4" id="KW-0805">Transcription regulation</keyword>
<keyword evidence="10" id="KW-1185">Reference proteome</keyword>
<evidence type="ECO:0000256" key="5">
    <source>
        <dbReference type="PIRSR" id="PIRSR037913-1"/>
    </source>
</evidence>
<feature type="active site" description="Proton acceptor" evidence="5">
    <location>
        <position position="134"/>
    </location>
</feature>
<evidence type="ECO:0000256" key="3">
    <source>
        <dbReference type="ARBA" id="ARBA00022853"/>
    </source>
</evidence>
<dbReference type="Proteomes" id="UP000030745">
    <property type="component" value="Unassembled WGS sequence"/>
</dbReference>
<dbReference type="PANTHER" id="PTHR10625:SF10">
    <property type="entry name" value="HISTONE DEACETYLASE HDAC1"/>
    <property type="match status" value="1"/>
</dbReference>
<dbReference type="PRINTS" id="PR01270">
    <property type="entry name" value="HDASUPER"/>
</dbReference>
<feature type="binding site" evidence="7">
    <location>
        <position position="171"/>
    </location>
    <ligand>
        <name>a divalent metal cation</name>
        <dbReference type="ChEBI" id="CHEBI:60240"/>
    </ligand>
</feature>
<dbReference type="EC" id="3.5.1.98" evidence="1 4"/>
<keyword evidence="2 4" id="KW-0378">Hydrolase</keyword>
<gene>
    <name evidence="9" type="ORF">SPRG_12484</name>
</gene>
<dbReference type="OrthoDB" id="73273at2759"/>
<evidence type="ECO:0000256" key="4">
    <source>
        <dbReference type="PIRNR" id="PIRNR037913"/>
    </source>
</evidence>
<keyword evidence="3 4" id="KW-0156">Chromatin regulator</keyword>
<dbReference type="PANTHER" id="PTHR10625">
    <property type="entry name" value="HISTONE DEACETYLASE HDAC1-RELATED"/>
    <property type="match status" value="1"/>
</dbReference>
<dbReference type="KEGG" id="spar:SPRG_12484"/>
<dbReference type="VEuPathDB" id="FungiDB:SPRG_12484"/>
<feature type="binding site" evidence="7">
    <location>
        <position position="173"/>
    </location>
    <ligand>
        <name>a divalent metal cation</name>
        <dbReference type="ChEBI" id="CHEBI:60240"/>
    </ligand>
</feature>
<dbReference type="InterPro" id="IPR023801">
    <property type="entry name" value="His_deacetylse_dom"/>
</dbReference>
<dbReference type="InterPro" id="IPR003084">
    <property type="entry name" value="HDAC_I/II"/>
</dbReference>
<evidence type="ECO:0000256" key="7">
    <source>
        <dbReference type="PIRSR" id="PIRSR037913-3"/>
    </source>
</evidence>
<dbReference type="Pfam" id="PF00850">
    <property type="entry name" value="Hist_deacetyl"/>
    <property type="match status" value="1"/>
</dbReference>
<evidence type="ECO:0000256" key="1">
    <source>
        <dbReference type="ARBA" id="ARBA00012111"/>
    </source>
</evidence>
<evidence type="ECO:0000313" key="10">
    <source>
        <dbReference type="Proteomes" id="UP000030745"/>
    </source>
</evidence>
<dbReference type="Gene3D" id="3.40.800.20">
    <property type="entry name" value="Histone deacetylase domain"/>
    <property type="match status" value="1"/>
</dbReference>
<keyword evidence="4" id="KW-0539">Nucleus</keyword>
<dbReference type="STRING" id="695850.A0A067BXD1"/>
<dbReference type="SUPFAM" id="SSF52768">
    <property type="entry name" value="Arginase/deacetylase"/>
    <property type="match status" value="1"/>
</dbReference>
<dbReference type="GO" id="GO:0141221">
    <property type="term" value="F:histone deacetylase activity, hydrolytic mechanism"/>
    <property type="evidence" value="ECO:0007669"/>
    <property type="project" value="UniProtKB-EC"/>
</dbReference>
<sequence length="389" mass="41915">MATAPMAVVFSSDYARAISRLPVHPQREVMTFSLLQHLRLLDRLHVVAPTPATDADLARFHAPRYIAALQNAPTLSLDEQLEFSLTDDACAFDGLERYCAYVAGGSITAATLLTLSSPARPVDVAVHWGGGRHHAKKASASGFCYVNDVVLAVDVLLRSSPSAKVLVLDIDVHHGDGVEEAYYYSARVFTMSFHKYARGFFPNSGAPSRIGAGPGKHTNLNVPLADGITNEQFLEVFELLTATAADVFAPTHLVLVCGVDTLGSDPLGTFNLTAEGIGWCVQVVQELELPLLVLGGGGYHVPDAARTFAHVTATLLGVEENLPTTIPEHEYFDKYGPYFTLPTRPNIGRVNANTIASLEATCATALQHLERARAALSSRSIAHRRRDSS</sequence>
<dbReference type="PRINTS" id="PR01271">
    <property type="entry name" value="HISDACETLASE"/>
</dbReference>
<accession>A0A067BXD1</accession>
<proteinExistence type="inferred from homology"/>
<dbReference type="GO" id="GO:0046872">
    <property type="term" value="F:metal ion binding"/>
    <property type="evidence" value="ECO:0007669"/>
    <property type="project" value="UniProtKB-KW"/>
</dbReference>
<keyword evidence="4" id="KW-0804">Transcription</keyword>
<evidence type="ECO:0000256" key="6">
    <source>
        <dbReference type="PIRSR" id="PIRSR037913-2"/>
    </source>
</evidence>
<dbReference type="AlphaFoldDB" id="A0A067BXD1"/>
<evidence type="ECO:0000256" key="2">
    <source>
        <dbReference type="ARBA" id="ARBA00022801"/>
    </source>
</evidence>
<dbReference type="GO" id="GO:0000118">
    <property type="term" value="C:histone deacetylase complex"/>
    <property type="evidence" value="ECO:0007669"/>
    <property type="project" value="UniProtKB-ARBA"/>
</dbReference>
<dbReference type="InterPro" id="IPR000286">
    <property type="entry name" value="HDACs"/>
</dbReference>
<name>A0A067BXD1_SAPPC</name>
<evidence type="ECO:0000313" key="9">
    <source>
        <dbReference type="EMBL" id="KDO21520.1"/>
    </source>
</evidence>
<feature type="binding site" evidence="6">
    <location>
        <position position="88"/>
    </location>
    <ligand>
        <name>substrate</name>
    </ligand>
</feature>
<feature type="binding site" evidence="6">
    <location>
        <position position="142"/>
    </location>
    <ligand>
        <name>substrate</name>
    </ligand>
</feature>
<dbReference type="GO" id="GO:0040029">
    <property type="term" value="P:epigenetic regulation of gene expression"/>
    <property type="evidence" value="ECO:0007669"/>
    <property type="project" value="TreeGrafter"/>
</dbReference>
<protein>
    <recommendedName>
        <fullName evidence="1 4">Histone deacetylase</fullName>
        <ecNumber evidence="1 4">3.5.1.98</ecNumber>
    </recommendedName>
</protein>
<dbReference type="RefSeq" id="XP_012207787.1">
    <property type="nucleotide sequence ID" value="XM_012352397.1"/>
</dbReference>
<dbReference type="PIRSF" id="PIRSF037913">
    <property type="entry name" value="His_deacetylse_1"/>
    <property type="match status" value="1"/>
</dbReference>
<feature type="domain" description="Histone deacetylase" evidence="8">
    <location>
        <begin position="22"/>
        <end position="315"/>
    </location>
</feature>
<feature type="binding site" evidence="6">
    <location>
        <position position="299"/>
    </location>
    <ligand>
        <name>substrate</name>
    </ligand>
</feature>
<comment type="similarity">
    <text evidence="4">Belongs to the histone deacetylase family. HD Type 1 subfamily.</text>
</comment>
<evidence type="ECO:0000259" key="8">
    <source>
        <dbReference type="Pfam" id="PF00850"/>
    </source>
</evidence>
<comment type="subcellular location">
    <subcellularLocation>
        <location evidence="4">Nucleus</location>
    </subcellularLocation>
</comment>
<organism evidence="9 10">
    <name type="scientific">Saprolegnia parasitica (strain CBS 223.65)</name>
    <dbReference type="NCBI Taxonomy" id="695850"/>
    <lineage>
        <taxon>Eukaryota</taxon>
        <taxon>Sar</taxon>
        <taxon>Stramenopiles</taxon>
        <taxon>Oomycota</taxon>
        <taxon>Saprolegniomycetes</taxon>
        <taxon>Saprolegniales</taxon>
        <taxon>Saprolegniaceae</taxon>
        <taxon>Saprolegnia</taxon>
    </lineage>
</organism>
<dbReference type="InterPro" id="IPR037138">
    <property type="entry name" value="His_deacetylse_dom_sf"/>
</dbReference>
<feature type="binding site" evidence="7">
    <location>
        <position position="260"/>
    </location>
    <ligand>
        <name>a divalent metal cation</name>
        <dbReference type="ChEBI" id="CHEBI:60240"/>
    </ligand>
</feature>
<dbReference type="GeneID" id="24134439"/>